<comment type="pathway">
    <text evidence="5">Cofactor biosynthesis; coenzyme A biosynthesis; CoA from (R)-pantothenate: step 5/5.</text>
</comment>
<dbReference type="GO" id="GO:0004140">
    <property type="term" value="F:dephospho-CoA kinase activity"/>
    <property type="evidence" value="ECO:0007669"/>
    <property type="project" value="UniProtKB-EC"/>
</dbReference>
<keyword evidence="4 5" id="KW-0173">Coenzyme A biosynthesis</keyword>
<dbReference type="HAMAP" id="MF_00376">
    <property type="entry name" value="Dephospho_CoA_kinase"/>
    <property type="match status" value="1"/>
</dbReference>
<comment type="subcellular location">
    <subcellularLocation>
        <location evidence="5">Cytoplasm</location>
    </subcellularLocation>
</comment>
<reference evidence="7 8" key="1">
    <citation type="journal article" date="2013" name="Int. J. Syst. Evol. Microbiol.">
        <title>Marinoscillum luteum sp. nov., isolated from marine sediment.</title>
        <authorList>
            <person name="Cha I.T."/>
            <person name="Park S.J."/>
            <person name="Kim S.J."/>
            <person name="Kim J.G."/>
            <person name="Jung M.Y."/>
            <person name="Shin K.S."/>
            <person name="Kwon K.K."/>
            <person name="Yang S.H."/>
            <person name="Seo Y.S."/>
            <person name="Rhee S.K."/>
        </authorList>
    </citation>
    <scope>NUCLEOTIDE SEQUENCE [LARGE SCALE GENOMIC DNA]</scope>
    <source>
        <strain evidence="7 8">KCTC 23939</strain>
    </source>
</reference>
<comment type="function">
    <text evidence="5">Catalyzes the phosphorylation of the 3'-hydroxyl group of dephosphocoenzyme A to form coenzyme A.</text>
</comment>
<dbReference type="CDD" id="cd02022">
    <property type="entry name" value="DPCK"/>
    <property type="match status" value="1"/>
</dbReference>
<dbReference type="InterPro" id="IPR027417">
    <property type="entry name" value="P-loop_NTPase"/>
</dbReference>
<dbReference type="RefSeq" id="WP_395416707.1">
    <property type="nucleotide sequence ID" value="NZ_JBIPKE010000014.1"/>
</dbReference>
<accession>A0ABW7N6I7</accession>
<evidence type="ECO:0000313" key="8">
    <source>
        <dbReference type="Proteomes" id="UP001610063"/>
    </source>
</evidence>
<comment type="caution">
    <text evidence="7">The sequence shown here is derived from an EMBL/GenBank/DDBJ whole genome shotgun (WGS) entry which is preliminary data.</text>
</comment>
<keyword evidence="5 7" id="KW-0808">Transferase</keyword>
<dbReference type="EC" id="2.7.1.24" evidence="5 6"/>
<evidence type="ECO:0000313" key="7">
    <source>
        <dbReference type="EMBL" id="MFH6983138.1"/>
    </source>
</evidence>
<keyword evidence="8" id="KW-1185">Reference proteome</keyword>
<dbReference type="Pfam" id="PF01121">
    <property type="entry name" value="CoaE"/>
    <property type="match status" value="1"/>
</dbReference>
<evidence type="ECO:0000256" key="5">
    <source>
        <dbReference type="HAMAP-Rule" id="MF_00376"/>
    </source>
</evidence>
<evidence type="ECO:0000256" key="4">
    <source>
        <dbReference type="ARBA" id="ARBA00022993"/>
    </source>
</evidence>
<comment type="similarity">
    <text evidence="1 5">Belongs to the CoaE family.</text>
</comment>
<sequence length="202" mass="22267">MSGNRPALVGITGGIGAGKSTVARIFKTLGIPVYDADSRAKWLMNNDRELKEGIVSLFGTEAYDHQQINRTHIARLAFSDQSLLSSLNALVHPAVAKDFDQWAGKQATPYVLKEAALLFESGSYQSLSAIITVTADESLRMRRVLKRDAHRTEQDVKKMMAAQWAEDKKAARSQYIITNDESKAVIPQVLKIHAQLLSKISG</sequence>
<evidence type="ECO:0000256" key="6">
    <source>
        <dbReference type="NCBIfam" id="TIGR00152"/>
    </source>
</evidence>
<name>A0ABW7N6I7_9BACT</name>
<dbReference type="PANTHER" id="PTHR10695">
    <property type="entry name" value="DEPHOSPHO-COA KINASE-RELATED"/>
    <property type="match status" value="1"/>
</dbReference>
<dbReference type="SUPFAM" id="SSF52540">
    <property type="entry name" value="P-loop containing nucleoside triphosphate hydrolases"/>
    <property type="match status" value="1"/>
</dbReference>
<evidence type="ECO:0000256" key="3">
    <source>
        <dbReference type="ARBA" id="ARBA00022840"/>
    </source>
</evidence>
<keyword evidence="3 5" id="KW-0067">ATP-binding</keyword>
<dbReference type="PANTHER" id="PTHR10695:SF46">
    <property type="entry name" value="BIFUNCTIONAL COENZYME A SYNTHASE-RELATED"/>
    <property type="match status" value="1"/>
</dbReference>
<feature type="binding site" evidence="5">
    <location>
        <begin position="16"/>
        <end position="21"/>
    </location>
    <ligand>
        <name>ATP</name>
        <dbReference type="ChEBI" id="CHEBI:30616"/>
    </ligand>
</feature>
<dbReference type="PROSITE" id="PS51219">
    <property type="entry name" value="DPCK"/>
    <property type="match status" value="1"/>
</dbReference>
<evidence type="ECO:0000256" key="1">
    <source>
        <dbReference type="ARBA" id="ARBA00009018"/>
    </source>
</evidence>
<comment type="catalytic activity">
    <reaction evidence="5">
        <text>3'-dephospho-CoA + ATP = ADP + CoA + H(+)</text>
        <dbReference type="Rhea" id="RHEA:18245"/>
        <dbReference type="ChEBI" id="CHEBI:15378"/>
        <dbReference type="ChEBI" id="CHEBI:30616"/>
        <dbReference type="ChEBI" id="CHEBI:57287"/>
        <dbReference type="ChEBI" id="CHEBI:57328"/>
        <dbReference type="ChEBI" id="CHEBI:456216"/>
        <dbReference type="EC" id="2.7.1.24"/>
    </reaction>
</comment>
<keyword evidence="2 5" id="KW-0547">Nucleotide-binding</keyword>
<dbReference type="InterPro" id="IPR001977">
    <property type="entry name" value="Depp_CoAkinase"/>
</dbReference>
<dbReference type="Proteomes" id="UP001610063">
    <property type="component" value="Unassembled WGS sequence"/>
</dbReference>
<organism evidence="7 8">
    <name type="scientific">Marinoscillum luteum</name>
    <dbReference type="NCBI Taxonomy" id="861051"/>
    <lineage>
        <taxon>Bacteria</taxon>
        <taxon>Pseudomonadati</taxon>
        <taxon>Bacteroidota</taxon>
        <taxon>Cytophagia</taxon>
        <taxon>Cytophagales</taxon>
        <taxon>Reichenbachiellaceae</taxon>
        <taxon>Marinoscillum</taxon>
    </lineage>
</organism>
<dbReference type="NCBIfam" id="TIGR00152">
    <property type="entry name" value="dephospho-CoA kinase"/>
    <property type="match status" value="1"/>
</dbReference>
<keyword evidence="5 7" id="KW-0418">Kinase</keyword>
<evidence type="ECO:0000256" key="2">
    <source>
        <dbReference type="ARBA" id="ARBA00022741"/>
    </source>
</evidence>
<dbReference type="Gene3D" id="3.40.50.300">
    <property type="entry name" value="P-loop containing nucleotide triphosphate hydrolases"/>
    <property type="match status" value="1"/>
</dbReference>
<keyword evidence="5" id="KW-0963">Cytoplasm</keyword>
<gene>
    <name evidence="5 7" type="primary">coaE</name>
    <name evidence="7" type="ORF">ACHKAR_06790</name>
</gene>
<protein>
    <recommendedName>
        <fullName evidence="5 6">Dephospho-CoA kinase</fullName>
        <ecNumber evidence="5 6">2.7.1.24</ecNumber>
    </recommendedName>
    <alternativeName>
        <fullName evidence="5">Dephosphocoenzyme A kinase</fullName>
    </alternativeName>
</protein>
<proteinExistence type="inferred from homology"/>
<dbReference type="EMBL" id="JBIPKE010000014">
    <property type="protein sequence ID" value="MFH6983138.1"/>
    <property type="molecule type" value="Genomic_DNA"/>
</dbReference>